<keyword evidence="11 18" id="KW-0413">Isomerase</keyword>
<comment type="similarity">
    <text evidence="3 19">In the N-terminal section; belongs to the NnrE/AIBP family.</text>
</comment>
<feature type="binding site" evidence="18">
    <location>
        <begin position="124"/>
        <end position="130"/>
    </location>
    <ligand>
        <name>(6S)-NADPHX</name>
        <dbReference type="ChEBI" id="CHEBI:64076"/>
    </ligand>
</feature>
<accession>A0ABD6C136</accession>
<comment type="cofactor">
    <cofactor evidence="17">
        <name>Mg(2+)</name>
        <dbReference type="ChEBI" id="CHEBI:18420"/>
    </cofactor>
</comment>
<evidence type="ECO:0000256" key="5">
    <source>
        <dbReference type="ARBA" id="ARBA00022723"/>
    </source>
</evidence>
<dbReference type="EC" id="5.1.99.6" evidence="19"/>
<dbReference type="InterPro" id="IPR000631">
    <property type="entry name" value="CARKD"/>
</dbReference>
<feature type="domain" description="YjeF N-terminal" evidence="22">
    <location>
        <begin position="7"/>
        <end position="234"/>
    </location>
</feature>
<dbReference type="NCBIfam" id="TIGR00197">
    <property type="entry name" value="yjeF_nterm"/>
    <property type="match status" value="1"/>
</dbReference>
<evidence type="ECO:0000256" key="18">
    <source>
        <dbReference type="HAMAP-Rule" id="MF_01966"/>
    </source>
</evidence>
<evidence type="ECO:0000256" key="12">
    <source>
        <dbReference type="ARBA" id="ARBA00023239"/>
    </source>
</evidence>
<keyword evidence="5 18" id="KW-0479">Metal-binding</keyword>
<dbReference type="InterPro" id="IPR029056">
    <property type="entry name" value="Ribokinase-like"/>
</dbReference>
<keyword evidence="7 17" id="KW-0067">ATP-binding</keyword>
<dbReference type="InterPro" id="IPR036652">
    <property type="entry name" value="YjeF_N_dom_sf"/>
</dbReference>
<comment type="catalytic activity">
    <reaction evidence="1 18 19">
        <text>(6R)-NADHX = (6S)-NADHX</text>
        <dbReference type="Rhea" id="RHEA:32215"/>
        <dbReference type="ChEBI" id="CHEBI:64074"/>
        <dbReference type="ChEBI" id="CHEBI:64075"/>
        <dbReference type="EC" id="5.1.99.6"/>
    </reaction>
</comment>
<dbReference type="PROSITE" id="PS01050">
    <property type="entry name" value="YJEF_C_2"/>
    <property type="match status" value="1"/>
</dbReference>
<sequence length="505" mass="50996">MITTDRMAAVDANAAALGIPRKQLMESSGNAVARAVRTVAEPGATVALCCGRGNNGGDAFVAARFLSAYDVGVTLLGRPESIRTDIARENWDALAEAELPTKTVTDSADLSLGDPDVVVDAMLGSGATGRLREPERSAARAINANDATVVSVDVPSGIDADTGDPTGAPDGNSIGGADDLTGAATADSTGASGDAPILVEADGVVTFHDAKPGLDALDATVTVADIGIPRAAERFTGPGDLLGISRDPNSHKGDNGEVLVVGGGPYTGAPSLTARAALRAGADLVSVACPETVAREIQGFSADLIVRDLPGDRLGPNHLDRVRDLAAGTDAVVLGPGLGDSDGTADFVRAFLAAYDGRAVVDADALRVVPEIDTDADLICTPHQGELVAMGGETADDPDERGELVRSFAGELGHTLLVKGAYDVVTDGDDLRLNRTGNPGMTVGGTGDVLAGAVGALAAQTDAFRGAVAGAYVTGTAGDLVADERGYGLVATDVIDRLPEAMRDA</sequence>
<dbReference type="SUPFAM" id="SSF53613">
    <property type="entry name" value="Ribokinase-like"/>
    <property type="match status" value="1"/>
</dbReference>
<comment type="caution">
    <text evidence="23">The sequence shown here is derived from an EMBL/GenBank/DDBJ whole genome shotgun (WGS) entry which is preliminary data.</text>
</comment>
<evidence type="ECO:0000256" key="17">
    <source>
        <dbReference type="HAMAP-Rule" id="MF_01965"/>
    </source>
</evidence>
<keyword evidence="12 17" id="KW-0456">Lyase</keyword>
<comment type="subunit">
    <text evidence="17">Homotetramer.</text>
</comment>
<evidence type="ECO:0000313" key="24">
    <source>
        <dbReference type="Proteomes" id="UP001597185"/>
    </source>
</evidence>
<comment type="function">
    <text evidence="17">Catalyzes the dehydration of the S-form of NAD(P)HX at the expense of ADP, which is converted to AMP. Together with NAD(P)HX epimerase, which catalyzes the epimerization of the S- and R-forms, the enzyme allows the repair of both epimers of NAD(P)HX, a damaged form of NAD(P)H that is a result of enzymatic or heat-dependent hydration.</text>
</comment>
<comment type="catalytic activity">
    <reaction evidence="15 17 19">
        <text>(6S)-NADHX + ADP = AMP + phosphate + NADH + H(+)</text>
        <dbReference type="Rhea" id="RHEA:32223"/>
        <dbReference type="ChEBI" id="CHEBI:15378"/>
        <dbReference type="ChEBI" id="CHEBI:43474"/>
        <dbReference type="ChEBI" id="CHEBI:57945"/>
        <dbReference type="ChEBI" id="CHEBI:64074"/>
        <dbReference type="ChEBI" id="CHEBI:456215"/>
        <dbReference type="ChEBI" id="CHEBI:456216"/>
        <dbReference type="EC" id="4.2.1.136"/>
    </reaction>
</comment>
<evidence type="ECO:0000256" key="14">
    <source>
        <dbReference type="ARBA" id="ARBA00025153"/>
    </source>
</evidence>
<dbReference type="Gene3D" id="3.40.50.10260">
    <property type="entry name" value="YjeF N-terminal domain"/>
    <property type="match status" value="1"/>
</dbReference>
<evidence type="ECO:0000256" key="20">
    <source>
        <dbReference type="SAM" id="MobiDB-lite"/>
    </source>
</evidence>
<comment type="function">
    <text evidence="14 19">Bifunctional enzyme that catalyzes the epimerization of the S- and R-forms of NAD(P)HX and the dehydration of the S-form of NAD(P)HX at the expense of ADP, which is converted to AMP. This allows the repair of both epimers of NAD(P)HX, a damaged form of NAD(P)H that is a result of enzymatic or heat-dependent hydration.</text>
</comment>
<dbReference type="EC" id="4.2.1.136" evidence="19"/>
<dbReference type="AlphaFoldDB" id="A0ABD6C136"/>
<dbReference type="Proteomes" id="UP001597185">
    <property type="component" value="Unassembled WGS sequence"/>
</dbReference>
<dbReference type="RefSeq" id="WP_379812234.1">
    <property type="nucleotide sequence ID" value="NZ_JBHUDB010000007.1"/>
</dbReference>
<comment type="similarity">
    <text evidence="18">Belongs to the NnrE/AIBP family.</text>
</comment>
<evidence type="ECO:0000256" key="11">
    <source>
        <dbReference type="ARBA" id="ARBA00023235"/>
    </source>
</evidence>
<evidence type="ECO:0000256" key="4">
    <source>
        <dbReference type="ARBA" id="ARBA00009524"/>
    </source>
</evidence>
<dbReference type="GO" id="GO:0046872">
    <property type="term" value="F:metal ion binding"/>
    <property type="evidence" value="ECO:0007669"/>
    <property type="project" value="UniProtKB-UniRule"/>
</dbReference>
<feature type="binding site" evidence="17">
    <location>
        <position position="337"/>
    </location>
    <ligand>
        <name>(6S)-NADPHX</name>
        <dbReference type="ChEBI" id="CHEBI:64076"/>
    </ligand>
</feature>
<evidence type="ECO:0000313" key="23">
    <source>
        <dbReference type="EMBL" id="MFD1571066.1"/>
    </source>
</evidence>
<feature type="binding site" evidence="17">
    <location>
        <position position="383"/>
    </location>
    <ligand>
        <name>(6S)-NADPHX</name>
        <dbReference type="ChEBI" id="CHEBI:64076"/>
    </ligand>
</feature>
<dbReference type="Pfam" id="PF03853">
    <property type="entry name" value="YjeF_N"/>
    <property type="match status" value="1"/>
</dbReference>
<dbReference type="Pfam" id="PF01256">
    <property type="entry name" value="Carb_kinase"/>
    <property type="match status" value="1"/>
</dbReference>
<dbReference type="CDD" id="cd01171">
    <property type="entry name" value="YXKO-related"/>
    <property type="match status" value="1"/>
</dbReference>
<evidence type="ECO:0000256" key="6">
    <source>
        <dbReference type="ARBA" id="ARBA00022741"/>
    </source>
</evidence>
<dbReference type="NCBIfam" id="TIGR00196">
    <property type="entry name" value="yjeF_cterm"/>
    <property type="match status" value="1"/>
</dbReference>
<feature type="region of interest" description="Disordered" evidence="20">
    <location>
        <begin position="153"/>
        <end position="190"/>
    </location>
</feature>
<keyword evidence="13" id="KW-0511">Multifunctional enzyme</keyword>
<dbReference type="GO" id="GO:0046496">
    <property type="term" value="P:nicotinamide nucleotide metabolic process"/>
    <property type="evidence" value="ECO:0007669"/>
    <property type="project" value="UniProtKB-UniRule"/>
</dbReference>
<dbReference type="GO" id="GO:0052856">
    <property type="term" value="F:NAD(P)HX epimerase activity"/>
    <property type="evidence" value="ECO:0007669"/>
    <property type="project" value="UniProtKB-UniRule"/>
</dbReference>
<feature type="binding site" evidence="17">
    <location>
        <position position="447"/>
    </location>
    <ligand>
        <name>AMP</name>
        <dbReference type="ChEBI" id="CHEBI:456215"/>
    </ligand>
</feature>
<comment type="catalytic activity">
    <reaction evidence="2 18 19">
        <text>(6R)-NADPHX = (6S)-NADPHX</text>
        <dbReference type="Rhea" id="RHEA:32227"/>
        <dbReference type="ChEBI" id="CHEBI:64076"/>
        <dbReference type="ChEBI" id="CHEBI:64077"/>
        <dbReference type="EC" id="5.1.99.6"/>
    </reaction>
</comment>
<evidence type="ECO:0000256" key="2">
    <source>
        <dbReference type="ARBA" id="ARBA00000909"/>
    </source>
</evidence>
<evidence type="ECO:0000256" key="8">
    <source>
        <dbReference type="ARBA" id="ARBA00022857"/>
    </source>
</evidence>
<feature type="binding site" evidence="18">
    <location>
        <position position="156"/>
    </location>
    <ligand>
        <name>K(+)</name>
        <dbReference type="ChEBI" id="CHEBI:29103"/>
    </ligand>
</feature>
<evidence type="ECO:0000256" key="9">
    <source>
        <dbReference type="ARBA" id="ARBA00022958"/>
    </source>
</evidence>
<evidence type="ECO:0000259" key="22">
    <source>
        <dbReference type="PROSITE" id="PS51385"/>
    </source>
</evidence>
<dbReference type="PROSITE" id="PS51385">
    <property type="entry name" value="YJEF_N"/>
    <property type="match status" value="1"/>
</dbReference>
<feature type="binding site" evidence="17">
    <location>
        <position position="269"/>
    </location>
    <ligand>
        <name>(6S)-NADPHX</name>
        <dbReference type="ChEBI" id="CHEBI:64076"/>
    </ligand>
</feature>
<reference evidence="23 24" key="1">
    <citation type="journal article" date="2019" name="Int. J. Syst. Evol. Microbiol.">
        <title>The Global Catalogue of Microorganisms (GCM) 10K type strain sequencing project: providing services to taxonomists for standard genome sequencing and annotation.</title>
        <authorList>
            <consortium name="The Broad Institute Genomics Platform"/>
            <consortium name="The Broad Institute Genome Sequencing Center for Infectious Disease"/>
            <person name="Wu L."/>
            <person name="Ma J."/>
        </authorList>
    </citation>
    <scope>NUCLEOTIDE SEQUENCE [LARGE SCALE GENOMIC DNA]</scope>
    <source>
        <strain evidence="23 24">CGMCC 1.12689</strain>
    </source>
</reference>
<feature type="binding site" evidence="17">
    <location>
        <position position="448"/>
    </location>
    <ligand>
        <name>(6S)-NADPHX</name>
        <dbReference type="ChEBI" id="CHEBI:64076"/>
    </ligand>
</feature>
<dbReference type="Gene3D" id="3.40.1190.20">
    <property type="match status" value="1"/>
</dbReference>
<dbReference type="PIRSF" id="PIRSF017184">
    <property type="entry name" value="Nnr"/>
    <property type="match status" value="1"/>
</dbReference>
<comment type="similarity">
    <text evidence="17">Belongs to the NnrD/CARKD family.</text>
</comment>
<proteinExistence type="inferred from homology"/>
<keyword evidence="9 18" id="KW-0630">Potassium</keyword>
<comment type="similarity">
    <text evidence="4 19">In the C-terminal section; belongs to the NnrD/CARKD family.</text>
</comment>
<dbReference type="GO" id="GO:0052855">
    <property type="term" value="F:ADP-dependent NAD(P)H-hydrate dehydratase activity"/>
    <property type="evidence" value="ECO:0007669"/>
    <property type="project" value="UniProtKB-UniRule"/>
</dbReference>
<dbReference type="InterPro" id="IPR004443">
    <property type="entry name" value="YjeF_N_dom"/>
</dbReference>
<feature type="binding site" evidence="18">
    <location>
        <begin position="54"/>
        <end position="58"/>
    </location>
    <ligand>
        <name>(6S)-NADPHX</name>
        <dbReference type="ChEBI" id="CHEBI:64076"/>
    </ligand>
</feature>
<comment type="cofactor">
    <cofactor evidence="18 19">
        <name>K(+)</name>
        <dbReference type="ChEBI" id="CHEBI:29103"/>
    </cofactor>
    <text evidence="18 19">Binds 1 potassium ion per subunit.</text>
</comment>
<dbReference type="PANTHER" id="PTHR12592:SF0">
    <property type="entry name" value="ATP-DEPENDENT (S)-NAD(P)H-HYDRATE DEHYDRATASE"/>
    <property type="match status" value="1"/>
</dbReference>
<dbReference type="HAMAP" id="MF_01965">
    <property type="entry name" value="NADHX_dehydratase"/>
    <property type="match status" value="1"/>
</dbReference>
<feature type="binding site" evidence="18">
    <location>
        <position position="153"/>
    </location>
    <ligand>
        <name>(6S)-NADPHX</name>
        <dbReference type="ChEBI" id="CHEBI:64076"/>
    </ligand>
</feature>
<name>A0ABD6C136_9EURY</name>
<feature type="binding site" evidence="18">
    <location>
        <position position="120"/>
    </location>
    <ligand>
        <name>K(+)</name>
        <dbReference type="ChEBI" id="CHEBI:29103"/>
    </ligand>
</feature>
<evidence type="ECO:0000256" key="16">
    <source>
        <dbReference type="ARBA" id="ARBA00049209"/>
    </source>
</evidence>
<keyword evidence="8 17" id="KW-0521">NADP</keyword>
<comment type="caution">
    <text evidence="17">Lacks conserved residue(s) required for the propagation of feature annotation.</text>
</comment>
<evidence type="ECO:0000256" key="19">
    <source>
        <dbReference type="PIRNR" id="PIRNR017184"/>
    </source>
</evidence>
<keyword evidence="6 17" id="KW-0547">Nucleotide-binding</keyword>
<dbReference type="PROSITE" id="PS51383">
    <property type="entry name" value="YJEF_C_3"/>
    <property type="match status" value="1"/>
</dbReference>
<evidence type="ECO:0000256" key="7">
    <source>
        <dbReference type="ARBA" id="ARBA00022840"/>
    </source>
</evidence>
<feature type="binding site" evidence="18">
    <location>
        <position position="55"/>
    </location>
    <ligand>
        <name>K(+)</name>
        <dbReference type="ChEBI" id="CHEBI:29103"/>
    </ligand>
</feature>
<keyword evidence="10 17" id="KW-0520">NAD</keyword>
<dbReference type="SUPFAM" id="SSF64153">
    <property type="entry name" value="YjeF N-terminal domain-like"/>
    <property type="match status" value="1"/>
</dbReference>
<dbReference type="EMBL" id="JBHUDB010000007">
    <property type="protein sequence ID" value="MFD1571066.1"/>
    <property type="molecule type" value="Genomic_DNA"/>
</dbReference>
<comment type="catalytic activity">
    <reaction evidence="16 17 19">
        <text>(6S)-NADPHX + ADP = AMP + phosphate + NADPH + H(+)</text>
        <dbReference type="Rhea" id="RHEA:32235"/>
        <dbReference type="ChEBI" id="CHEBI:15378"/>
        <dbReference type="ChEBI" id="CHEBI:43474"/>
        <dbReference type="ChEBI" id="CHEBI:57783"/>
        <dbReference type="ChEBI" id="CHEBI:64076"/>
        <dbReference type="ChEBI" id="CHEBI:456215"/>
        <dbReference type="ChEBI" id="CHEBI:456216"/>
        <dbReference type="EC" id="4.2.1.136"/>
    </reaction>
</comment>
<dbReference type="InterPro" id="IPR030677">
    <property type="entry name" value="Nnr"/>
</dbReference>
<dbReference type="InterPro" id="IPR017953">
    <property type="entry name" value="Carbohydrate_kinase_pred_CS"/>
</dbReference>
<evidence type="ECO:0000256" key="1">
    <source>
        <dbReference type="ARBA" id="ARBA00000013"/>
    </source>
</evidence>
<evidence type="ECO:0000256" key="13">
    <source>
        <dbReference type="ARBA" id="ARBA00023268"/>
    </source>
</evidence>
<keyword evidence="24" id="KW-1185">Reference proteome</keyword>
<gene>
    <name evidence="18" type="primary">nnrE</name>
    <name evidence="17" type="synonym">nnrD</name>
    <name evidence="23" type="ORF">ACFR9T_10775</name>
</gene>
<evidence type="ECO:0000256" key="10">
    <source>
        <dbReference type="ARBA" id="ARBA00023027"/>
    </source>
</evidence>
<dbReference type="PANTHER" id="PTHR12592">
    <property type="entry name" value="ATP-DEPENDENT (S)-NAD(P)H-HYDRATE DEHYDRATASE FAMILY MEMBER"/>
    <property type="match status" value="1"/>
</dbReference>
<organism evidence="23 24">
    <name type="scientific">Halorubrum laminariae</name>
    <dbReference type="NCBI Taxonomy" id="1433523"/>
    <lineage>
        <taxon>Archaea</taxon>
        <taxon>Methanobacteriati</taxon>
        <taxon>Methanobacteriota</taxon>
        <taxon>Stenosarchaea group</taxon>
        <taxon>Halobacteria</taxon>
        <taxon>Halobacteriales</taxon>
        <taxon>Haloferacaceae</taxon>
        <taxon>Halorubrum</taxon>
    </lineage>
</organism>
<evidence type="ECO:0000256" key="3">
    <source>
        <dbReference type="ARBA" id="ARBA00006001"/>
    </source>
</evidence>
<feature type="compositionally biased region" description="Low complexity" evidence="20">
    <location>
        <begin position="175"/>
        <end position="190"/>
    </location>
</feature>
<evidence type="ECO:0000256" key="15">
    <source>
        <dbReference type="ARBA" id="ARBA00048238"/>
    </source>
</evidence>
<feature type="domain" description="YjeF C-terminal" evidence="21">
    <location>
        <begin position="236"/>
        <end position="505"/>
    </location>
</feature>
<dbReference type="GO" id="GO:0005524">
    <property type="term" value="F:ATP binding"/>
    <property type="evidence" value="ECO:0007669"/>
    <property type="project" value="UniProtKB-UniRule"/>
</dbReference>
<comment type="function">
    <text evidence="18">Catalyzes the epimerization of the S- and R-forms of NAD(P)HX, a damaged form of NAD(P)H that is a result of enzymatic or heat-dependent hydration. This is a prerequisite for the S-specific NAD(P)H-hydrate dehydratase to allow the repair of both epimers of NAD(P)HX.</text>
</comment>
<dbReference type="HAMAP" id="MF_01966">
    <property type="entry name" value="NADHX_epimerase"/>
    <property type="match status" value="1"/>
</dbReference>
<evidence type="ECO:0000259" key="21">
    <source>
        <dbReference type="PROSITE" id="PS51383"/>
    </source>
</evidence>
<protein>
    <recommendedName>
        <fullName evidence="19">Bifunctional NAD(P)H-hydrate repair enzyme</fullName>
    </recommendedName>
    <alternativeName>
        <fullName evidence="19">Nicotinamide nucleotide repair protein</fullName>
    </alternativeName>
    <domain>
        <recommendedName>
            <fullName evidence="19">ADP-dependent (S)-NAD(P)H-hydrate dehydratase</fullName>
            <ecNumber evidence="19">4.2.1.136</ecNumber>
        </recommendedName>
        <alternativeName>
            <fullName evidence="19">ADP-dependent NAD(P)HX dehydratase</fullName>
        </alternativeName>
    </domain>
    <domain>
        <recommendedName>
            <fullName evidence="19">NAD(P)H-hydrate epimerase</fullName>
            <ecNumber evidence="19">5.1.99.6</ecNumber>
        </recommendedName>
    </domain>
</protein>